<dbReference type="InterPro" id="IPR003439">
    <property type="entry name" value="ABC_transporter-like_ATP-bd"/>
</dbReference>
<evidence type="ECO:0000256" key="3">
    <source>
        <dbReference type="ARBA" id="ARBA00022840"/>
    </source>
</evidence>
<dbReference type="InterPro" id="IPR027417">
    <property type="entry name" value="P-loop_NTPase"/>
</dbReference>
<gene>
    <name evidence="7" type="ORF">B0A48_17477</name>
</gene>
<dbReference type="GO" id="GO:0016887">
    <property type="term" value="F:ATP hydrolysis activity"/>
    <property type="evidence" value="ECO:0007669"/>
    <property type="project" value="InterPro"/>
</dbReference>
<comment type="caution">
    <text evidence="7">The sequence shown here is derived from an EMBL/GenBank/DDBJ whole genome shotgun (WGS) entry which is preliminary data.</text>
</comment>
<dbReference type="PROSITE" id="PS00211">
    <property type="entry name" value="ABC_TRANSPORTER_1"/>
    <property type="match status" value="1"/>
</dbReference>
<dbReference type="EMBL" id="NAJO01000060">
    <property type="protein sequence ID" value="OQN96923.1"/>
    <property type="molecule type" value="Genomic_DNA"/>
</dbReference>
<dbReference type="SMART" id="SM00382">
    <property type="entry name" value="AAA"/>
    <property type="match status" value="2"/>
</dbReference>
<feature type="domain" description="ABC transporter" evidence="6">
    <location>
        <begin position="25"/>
        <end position="380"/>
    </location>
</feature>
<accession>A0A1V8SCV3</accession>
<dbReference type="PROSITE" id="PS50096">
    <property type="entry name" value="IQ"/>
    <property type="match status" value="1"/>
</dbReference>
<dbReference type="InParanoid" id="A0A1V8SCV3"/>
<proteinExistence type="predicted"/>
<evidence type="ECO:0000313" key="8">
    <source>
        <dbReference type="Proteomes" id="UP000192596"/>
    </source>
</evidence>
<dbReference type="GO" id="GO:0005524">
    <property type="term" value="F:ATP binding"/>
    <property type="evidence" value="ECO:0007669"/>
    <property type="project" value="UniProtKB-KW"/>
</dbReference>
<evidence type="ECO:0000256" key="2">
    <source>
        <dbReference type="ARBA" id="ARBA00022741"/>
    </source>
</evidence>
<keyword evidence="8" id="KW-1185">Reference proteome</keyword>
<dbReference type="OrthoDB" id="2110130at2759"/>
<keyword evidence="4" id="KW-0175">Coiled coil</keyword>
<dbReference type="InterPro" id="IPR050611">
    <property type="entry name" value="ABCF"/>
</dbReference>
<keyword evidence="2" id="KW-0547">Nucleotide-binding</keyword>
<dbReference type="InterPro" id="IPR017871">
    <property type="entry name" value="ABC_transporter-like_CS"/>
</dbReference>
<protein>
    <recommendedName>
        <fullName evidence="6">ABC transporter domain-containing protein</fullName>
    </recommendedName>
</protein>
<feature type="coiled-coil region" evidence="4">
    <location>
        <begin position="202"/>
        <end position="245"/>
    </location>
</feature>
<feature type="domain" description="ABC transporter" evidence="6">
    <location>
        <begin position="481"/>
        <end position="710"/>
    </location>
</feature>
<name>A0A1V8SCV3_9PEZI</name>
<organism evidence="7 8">
    <name type="scientific">Cryoendolithus antarcticus</name>
    <dbReference type="NCBI Taxonomy" id="1507870"/>
    <lineage>
        <taxon>Eukaryota</taxon>
        <taxon>Fungi</taxon>
        <taxon>Dikarya</taxon>
        <taxon>Ascomycota</taxon>
        <taxon>Pezizomycotina</taxon>
        <taxon>Dothideomycetes</taxon>
        <taxon>Dothideomycetidae</taxon>
        <taxon>Cladosporiales</taxon>
        <taxon>Cladosporiaceae</taxon>
        <taxon>Cryoendolithus</taxon>
    </lineage>
</organism>
<dbReference type="Gene3D" id="3.40.50.300">
    <property type="entry name" value="P-loop containing nucleotide triphosphate hydrolases"/>
    <property type="match status" value="2"/>
</dbReference>
<dbReference type="InterPro" id="IPR003593">
    <property type="entry name" value="AAA+_ATPase"/>
</dbReference>
<dbReference type="STRING" id="1507870.A0A1V8SCV3"/>
<dbReference type="PROSITE" id="PS50893">
    <property type="entry name" value="ABC_TRANSPORTER_2"/>
    <property type="match status" value="2"/>
</dbReference>
<evidence type="ECO:0000256" key="1">
    <source>
        <dbReference type="ARBA" id="ARBA00022737"/>
    </source>
</evidence>
<dbReference type="CDD" id="cd03221">
    <property type="entry name" value="ABCF_EF-3"/>
    <property type="match status" value="1"/>
</dbReference>
<dbReference type="AlphaFoldDB" id="A0A1V8SCV3"/>
<feature type="region of interest" description="Disordered" evidence="5">
    <location>
        <begin position="401"/>
        <end position="430"/>
    </location>
</feature>
<dbReference type="Proteomes" id="UP000192596">
    <property type="component" value="Unassembled WGS sequence"/>
</dbReference>
<evidence type="ECO:0000313" key="7">
    <source>
        <dbReference type="EMBL" id="OQN96923.1"/>
    </source>
</evidence>
<evidence type="ECO:0000259" key="6">
    <source>
        <dbReference type="PROSITE" id="PS50893"/>
    </source>
</evidence>
<evidence type="ECO:0000256" key="5">
    <source>
        <dbReference type="SAM" id="MobiDB-lite"/>
    </source>
</evidence>
<dbReference type="PANTHER" id="PTHR19211:SF135">
    <property type="entry name" value="ATPASE, PUTATIVE (AFU_ORTHOLOGUE AFUA_1G16440)-RELATED"/>
    <property type="match status" value="1"/>
</dbReference>
<keyword evidence="1" id="KW-0677">Repeat</keyword>
<reference evidence="8" key="1">
    <citation type="submission" date="2017-03" db="EMBL/GenBank/DDBJ databases">
        <title>Genomes of endolithic fungi from Antarctica.</title>
        <authorList>
            <person name="Coleine C."/>
            <person name="Masonjones S."/>
            <person name="Stajich J.E."/>
        </authorList>
    </citation>
    <scope>NUCLEOTIDE SEQUENCE [LARGE SCALE GENOMIC DNA]</scope>
    <source>
        <strain evidence="8">CCFEE 5527</strain>
    </source>
</reference>
<sequence length="735" mass="80524">MSHPGTVVNGTVYRRSSDEYKDIDIKDLDISLVSRTADGEATAGKATKSSKAKPDGLELLSHAHLGVQPGARLALIGRNGTGKSTVLRAISERLIPALPDNLRVAAMRQFNDENDAGESKSYMPSTKDATVVEYVGSCDVVRNRLVYELDEINDALNSTDALETVRKLRTIQLERTKQTLFEVDRAARLRSGARGYDVRKVLRQSEKDVDDATTRLEALNLDSEASGMETELEQATQLQLDLQNELDALPAQDTPAKAKTILSGLGFTKNMLASNIATLSGGWQMRTLLAAALVQTADLLILDEPTNFLDMQGIIWLQKYLHTLADTSPKTAVLVVSHDRDFINGTCEELMILREKQLMYHSGDLDSYDKSIRHEILRMTRMKEAQGKQVEHMKKTVANNMAQGKKTGDDNKLRQAKSRQKKLDDRTGMEVSAKGTRFKLNRDLTGYHLTSRAELTVPKEEEGVTLRFPPAPEMRFQSSLNSLENVSYRYPRVAKPTIAEVNLVVHPGDRIGIVGLNGAGKSTLVKVLTGAVQPASGNIERYARLKIGVYSQNSVDELAALGQGDASITALSLMLERSKTNGSSLEEQDTRKSLASVGLFGRTVSDTSIARLSGGQLVRLALALLFLDPPHLLILDEPSTHLDIATVLALARALTSYDGAIVLVSHDRFMLRTVIEGETVDCDSSDDEAEMSAADEAVRRRVVFEVKGGKMKSLKGGITAWEGTLVKRLEKAGLL</sequence>
<dbReference type="Pfam" id="PF00005">
    <property type="entry name" value="ABC_tran"/>
    <property type="match status" value="2"/>
</dbReference>
<dbReference type="PANTHER" id="PTHR19211">
    <property type="entry name" value="ATP-BINDING TRANSPORT PROTEIN-RELATED"/>
    <property type="match status" value="1"/>
</dbReference>
<dbReference type="SUPFAM" id="SSF52540">
    <property type="entry name" value="P-loop containing nucleoside triphosphate hydrolases"/>
    <property type="match status" value="2"/>
</dbReference>
<keyword evidence="3" id="KW-0067">ATP-binding</keyword>
<evidence type="ECO:0000256" key="4">
    <source>
        <dbReference type="SAM" id="Coils"/>
    </source>
</evidence>